<dbReference type="Gene3D" id="3.30.70.250">
    <property type="entry name" value="Malonyl-CoA ACP transacylase, ACP-binding"/>
    <property type="match status" value="1"/>
</dbReference>
<dbReference type="AlphaFoldDB" id="E4TJ00"/>
<dbReference type="NCBIfam" id="TIGR00128">
    <property type="entry name" value="fabD"/>
    <property type="match status" value="1"/>
</dbReference>
<dbReference type="InterPro" id="IPR001227">
    <property type="entry name" value="Ac_transferase_dom_sf"/>
</dbReference>
<dbReference type="PIRSF" id="PIRSF000446">
    <property type="entry name" value="Mct"/>
    <property type="match status" value="1"/>
</dbReference>
<keyword evidence="10" id="KW-1185">Reference proteome</keyword>
<dbReference type="eggNOG" id="COG0331">
    <property type="taxonomic scope" value="Bacteria"/>
</dbReference>
<dbReference type="PANTHER" id="PTHR42681:SF1">
    <property type="entry name" value="MALONYL-COA-ACYL CARRIER PROTEIN TRANSACYLASE, MITOCHONDRIAL"/>
    <property type="match status" value="1"/>
</dbReference>
<sequence precursor="true">MGKIAVVFPGQGSQYVGMGKDFYETYSESKKFFETADSVLNYKLTDIMFNGPEDELKITYNTQPALLTVSIAIWELIKDKVDVSYFAGHSLGEYSAIVAAGGMSFKDAVLAVHNRGKFMQEAVPVGTGAMAAVLSMDESIILETCKEISKDGFIVEPANFNSEAQIVVAGHAEAVDKFIEKIKEKGGRKVVKLPVSAPFHCSLMKPAELKMAEYLKNVQIKDLSKPVFNNVTASMETTSLEVRENLVKQVSSPVRWTELIKNMVSEGVDTFFEVGAGNVLTGLIKKIDKNVKCFNISKIDDLQTLGGFNV</sequence>
<dbReference type="InterPro" id="IPR016036">
    <property type="entry name" value="Malonyl_transacylase_ACP-bd"/>
</dbReference>
<dbReference type="PANTHER" id="PTHR42681">
    <property type="entry name" value="MALONYL-COA-ACYL CARRIER PROTEIN TRANSACYLASE, MITOCHONDRIAL"/>
    <property type="match status" value="1"/>
</dbReference>
<evidence type="ECO:0000256" key="6">
    <source>
        <dbReference type="PIRNR" id="PIRNR000446"/>
    </source>
</evidence>
<dbReference type="Proteomes" id="UP000007039">
    <property type="component" value="Chromosome"/>
</dbReference>
<dbReference type="Gene3D" id="3.40.366.10">
    <property type="entry name" value="Malonyl-Coenzyme A Acyl Carrier Protein, domain 2"/>
    <property type="match status" value="1"/>
</dbReference>
<dbReference type="KEGG" id="cni:Calni_1224"/>
<evidence type="ECO:0000256" key="3">
    <source>
        <dbReference type="ARBA" id="ARBA00022679"/>
    </source>
</evidence>
<dbReference type="RefSeq" id="WP_013451344.1">
    <property type="nucleotide sequence ID" value="NC_014758.1"/>
</dbReference>
<dbReference type="GO" id="GO:0005829">
    <property type="term" value="C:cytosol"/>
    <property type="evidence" value="ECO:0007669"/>
    <property type="project" value="TreeGrafter"/>
</dbReference>
<comment type="similarity">
    <text evidence="6">Belongs to the fabD family.</text>
</comment>
<dbReference type="Pfam" id="PF00698">
    <property type="entry name" value="Acyl_transf_1"/>
    <property type="match status" value="1"/>
</dbReference>
<dbReference type="EMBL" id="CP002347">
    <property type="protein sequence ID" value="ADR19132.1"/>
    <property type="molecule type" value="Genomic_DNA"/>
</dbReference>
<evidence type="ECO:0000256" key="7">
    <source>
        <dbReference type="PIRSR" id="PIRSR000446-1"/>
    </source>
</evidence>
<keyword evidence="4 6" id="KW-0012">Acyltransferase</keyword>
<dbReference type="FunFam" id="3.30.70.250:FF:000001">
    <property type="entry name" value="Malonyl CoA-acyl carrier protein transacylase"/>
    <property type="match status" value="1"/>
</dbReference>
<dbReference type="OrthoDB" id="9805460at2"/>
<reference evidence="9 10" key="1">
    <citation type="journal article" date="2011" name="Stand. Genomic Sci.">
        <title>Complete genome sequence of Calditerrivibrio nitroreducens type strain (Yu37-1).</title>
        <authorList>
            <person name="Pitluck S."/>
            <person name="Sikorski J."/>
            <person name="Zeytun A."/>
            <person name="Lapidus A."/>
            <person name="Nolan M."/>
            <person name="Lucas S."/>
            <person name="Hammon N."/>
            <person name="Deshpande S."/>
            <person name="Cheng J.F."/>
            <person name="Tapia R."/>
            <person name="Han C."/>
            <person name="Goodwin L."/>
            <person name="Liolios K."/>
            <person name="Pagani I."/>
            <person name="Ivanova N."/>
            <person name="Mavromatis K."/>
            <person name="Pati A."/>
            <person name="Chen A."/>
            <person name="Palaniappan K."/>
            <person name="Hauser L."/>
            <person name="Chang Y.J."/>
            <person name="Jeffries C.D."/>
            <person name="Detter J.C."/>
            <person name="Brambilla E."/>
            <person name="Djao O.D."/>
            <person name="Rohde M."/>
            <person name="Spring S."/>
            <person name="Goker M."/>
            <person name="Woyke T."/>
            <person name="Bristow J."/>
            <person name="Eisen J.A."/>
            <person name="Markowitz V."/>
            <person name="Hugenholtz P."/>
            <person name="Kyrpides N.C."/>
            <person name="Klenk H.P."/>
            <person name="Land M."/>
        </authorList>
    </citation>
    <scope>NUCLEOTIDE SEQUENCE [LARGE SCALE GENOMIC DNA]</scope>
    <source>
        <strain evidence="10">DSM 19672 / NBRC 101217 / Yu37-1</strain>
    </source>
</reference>
<accession>E4TJ00</accession>
<evidence type="ECO:0000256" key="4">
    <source>
        <dbReference type="ARBA" id="ARBA00023315"/>
    </source>
</evidence>
<dbReference type="EC" id="2.3.1.39" evidence="1 6"/>
<keyword evidence="3 6" id="KW-0808">Transferase</keyword>
<dbReference type="HOGENOM" id="CLU_030558_0_1_0"/>
<dbReference type="SUPFAM" id="SSF55048">
    <property type="entry name" value="Probable ACP-binding domain of malonyl-CoA ACP transacylase"/>
    <property type="match status" value="1"/>
</dbReference>
<dbReference type="InterPro" id="IPR024925">
    <property type="entry name" value="Malonyl_CoA-ACP_transAc"/>
</dbReference>
<dbReference type="STRING" id="768670.Calni_1224"/>
<evidence type="ECO:0000259" key="8">
    <source>
        <dbReference type="SMART" id="SM00827"/>
    </source>
</evidence>
<dbReference type="GO" id="GO:0006633">
    <property type="term" value="P:fatty acid biosynthetic process"/>
    <property type="evidence" value="ECO:0007669"/>
    <property type="project" value="TreeGrafter"/>
</dbReference>
<gene>
    <name evidence="9" type="ordered locus">Calni_1224</name>
</gene>
<dbReference type="GO" id="GO:0004314">
    <property type="term" value="F:[acyl-carrier-protein] S-malonyltransferase activity"/>
    <property type="evidence" value="ECO:0007669"/>
    <property type="project" value="UniProtKB-EC"/>
</dbReference>
<dbReference type="SUPFAM" id="SSF52151">
    <property type="entry name" value="FabD/lysophospholipase-like"/>
    <property type="match status" value="1"/>
</dbReference>
<feature type="domain" description="Malonyl-CoA:ACP transacylase (MAT)" evidence="8">
    <location>
        <begin position="7"/>
        <end position="295"/>
    </location>
</feature>
<comment type="catalytic activity">
    <reaction evidence="5 6">
        <text>holo-[ACP] + malonyl-CoA = malonyl-[ACP] + CoA</text>
        <dbReference type="Rhea" id="RHEA:41792"/>
        <dbReference type="Rhea" id="RHEA-COMP:9623"/>
        <dbReference type="Rhea" id="RHEA-COMP:9685"/>
        <dbReference type="ChEBI" id="CHEBI:57287"/>
        <dbReference type="ChEBI" id="CHEBI:57384"/>
        <dbReference type="ChEBI" id="CHEBI:64479"/>
        <dbReference type="ChEBI" id="CHEBI:78449"/>
        <dbReference type="EC" id="2.3.1.39"/>
    </reaction>
</comment>
<dbReference type="InterPro" id="IPR004410">
    <property type="entry name" value="Malonyl_CoA-ACP_transAc_FabD"/>
</dbReference>
<dbReference type="InterPro" id="IPR014043">
    <property type="entry name" value="Acyl_transferase_dom"/>
</dbReference>
<evidence type="ECO:0000313" key="10">
    <source>
        <dbReference type="Proteomes" id="UP000007039"/>
    </source>
</evidence>
<dbReference type="SMART" id="SM00827">
    <property type="entry name" value="PKS_AT"/>
    <property type="match status" value="1"/>
</dbReference>
<dbReference type="InterPro" id="IPR016035">
    <property type="entry name" value="Acyl_Trfase/lysoPLipase"/>
</dbReference>
<evidence type="ECO:0000256" key="1">
    <source>
        <dbReference type="ARBA" id="ARBA00013258"/>
    </source>
</evidence>
<feature type="active site" evidence="7">
    <location>
        <position position="200"/>
    </location>
</feature>
<evidence type="ECO:0000256" key="5">
    <source>
        <dbReference type="ARBA" id="ARBA00048462"/>
    </source>
</evidence>
<protein>
    <recommendedName>
        <fullName evidence="2 6">Malonyl CoA-acyl carrier protein transacylase</fullName>
        <ecNumber evidence="1 6">2.3.1.39</ecNumber>
    </recommendedName>
</protein>
<name>E4TJ00_CALNY</name>
<feature type="active site" evidence="7">
    <location>
        <position position="90"/>
    </location>
</feature>
<evidence type="ECO:0000313" key="9">
    <source>
        <dbReference type="EMBL" id="ADR19132.1"/>
    </source>
</evidence>
<dbReference type="InterPro" id="IPR050858">
    <property type="entry name" value="Mal-CoA-ACP_Trans/PKS_FabD"/>
</dbReference>
<evidence type="ECO:0000256" key="2">
    <source>
        <dbReference type="ARBA" id="ARBA00018953"/>
    </source>
</evidence>
<proteinExistence type="inferred from homology"/>
<organism evidence="9 10">
    <name type="scientific">Calditerrivibrio nitroreducens (strain DSM 19672 / NBRC 101217 / Yu37-1)</name>
    <dbReference type="NCBI Taxonomy" id="768670"/>
    <lineage>
        <taxon>Bacteria</taxon>
        <taxon>Pseudomonadati</taxon>
        <taxon>Deferribacterota</taxon>
        <taxon>Deferribacteres</taxon>
        <taxon>Deferribacterales</taxon>
        <taxon>Calditerrivibrionaceae</taxon>
    </lineage>
</organism>